<proteinExistence type="predicted"/>
<dbReference type="EMBL" id="JBHSBL010000002">
    <property type="protein sequence ID" value="MFC4063570.1"/>
    <property type="molecule type" value="Genomic_DNA"/>
</dbReference>
<comment type="caution">
    <text evidence="3">The sequence shown here is derived from an EMBL/GenBank/DDBJ whole genome shotgun (WGS) entry which is preliminary data.</text>
</comment>
<dbReference type="SUPFAM" id="SSF53474">
    <property type="entry name" value="alpha/beta-Hydrolases"/>
    <property type="match status" value="1"/>
</dbReference>
<dbReference type="Pfam" id="PF07859">
    <property type="entry name" value="Abhydrolase_3"/>
    <property type="match status" value="1"/>
</dbReference>
<name>A0ABV8IP19_9ACTN</name>
<reference evidence="4" key="1">
    <citation type="journal article" date="2019" name="Int. J. Syst. Evol. Microbiol.">
        <title>The Global Catalogue of Microorganisms (GCM) 10K type strain sequencing project: providing services to taxonomists for standard genome sequencing and annotation.</title>
        <authorList>
            <consortium name="The Broad Institute Genomics Platform"/>
            <consortium name="The Broad Institute Genome Sequencing Center for Infectious Disease"/>
            <person name="Wu L."/>
            <person name="Ma J."/>
        </authorList>
    </citation>
    <scope>NUCLEOTIDE SEQUENCE [LARGE SCALE GENOMIC DNA]</scope>
    <source>
        <strain evidence="4">TBRC 5832</strain>
    </source>
</reference>
<dbReference type="Proteomes" id="UP001595867">
    <property type="component" value="Unassembled WGS sequence"/>
</dbReference>
<keyword evidence="4" id="KW-1185">Reference proteome</keyword>
<dbReference type="GO" id="GO:0016787">
    <property type="term" value="F:hydrolase activity"/>
    <property type="evidence" value="ECO:0007669"/>
    <property type="project" value="UniProtKB-KW"/>
</dbReference>
<dbReference type="InterPro" id="IPR013094">
    <property type="entry name" value="AB_hydrolase_3"/>
</dbReference>
<evidence type="ECO:0000256" key="1">
    <source>
        <dbReference type="ARBA" id="ARBA00022801"/>
    </source>
</evidence>
<accession>A0ABV8IP19</accession>
<protein>
    <submittedName>
        <fullName evidence="3">Alpha/beta hydrolase</fullName>
    </submittedName>
</protein>
<evidence type="ECO:0000313" key="3">
    <source>
        <dbReference type="EMBL" id="MFC4063570.1"/>
    </source>
</evidence>
<dbReference type="PANTHER" id="PTHR48081:SF8">
    <property type="entry name" value="ALPHA_BETA HYDROLASE FOLD-3 DOMAIN-CONTAINING PROTEIN-RELATED"/>
    <property type="match status" value="1"/>
</dbReference>
<evidence type="ECO:0000259" key="2">
    <source>
        <dbReference type="Pfam" id="PF07859"/>
    </source>
</evidence>
<organism evidence="3 4">
    <name type="scientific">Actinoplanes subglobosus</name>
    <dbReference type="NCBI Taxonomy" id="1547892"/>
    <lineage>
        <taxon>Bacteria</taxon>
        <taxon>Bacillati</taxon>
        <taxon>Actinomycetota</taxon>
        <taxon>Actinomycetes</taxon>
        <taxon>Micromonosporales</taxon>
        <taxon>Micromonosporaceae</taxon>
        <taxon>Actinoplanes</taxon>
    </lineage>
</organism>
<gene>
    <name evidence="3" type="ORF">ACFO0C_01410</name>
</gene>
<dbReference type="PANTHER" id="PTHR48081">
    <property type="entry name" value="AB HYDROLASE SUPERFAMILY PROTEIN C4A8.06C"/>
    <property type="match status" value="1"/>
</dbReference>
<dbReference type="InterPro" id="IPR050300">
    <property type="entry name" value="GDXG_lipolytic_enzyme"/>
</dbReference>
<dbReference type="InterPro" id="IPR029058">
    <property type="entry name" value="AB_hydrolase_fold"/>
</dbReference>
<feature type="domain" description="Alpha/beta hydrolase fold-3" evidence="2">
    <location>
        <begin position="36"/>
        <end position="256"/>
    </location>
</feature>
<sequence>MSLVMIVSIENLWIDGPYGRIPVRVYTPADESRAGLVWAHGGAFFGGDLDMPESDWVARQLADRGITVVAVDYRLAPTLDWATGATGDQAGRFHYPVASEEVTTAFTWAVSVHPAQRWAIGGASAGGTLTAGAALRLRDNDRPPPAAVLLAYPLLHAALPELPAELAAKVATLPNPELIGAEAVSRMNLNYVRSPETLTASYAFPGGHDLTGLPPTFILNADIDPLRASGQQYGAELAAAGVDLAMIRETGTSHGHLNEPDNPAATRSVSRMARWLLSLSDATDTDGG</sequence>
<dbReference type="Gene3D" id="3.40.50.1820">
    <property type="entry name" value="alpha/beta hydrolase"/>
    <property type="match status" value="1"/>
</dbReference>
<keyword evidence="1 3" id="KW-0378">Hydrolase</keyword>
<evidence type="ECO:0000313" key="4">
    <source>
        <dbReference type="Proteomes" id="UP001595867"/>
    </source>
</evidence>